<reference evidence="1" key="1">
    <citation type="submission" date="2014-11" db="EMBL/GenBank/DDBJ databases">
        <authorList>
            <person name="Amaro Gonzalez C."/>
        </authorList>
    </citation>
    <scope>NUCLEOTIDE SEQUENCE</scope>
</reference>
<protein>
    <submittedName>
        <fullName evidence="1">Uncharacterized protein</fullName>
    </submittedName>
</protein>
<dbReference type="EMBL" id="GBXM01042736">
    <property type="protein sequence ID" value="JAH65841.1"/>
    <property type="molecule type" value="Transcribed_RNA"/>
</dbReference>
<reference evidence="1" key="2">
    <citation type="journal article" date="2015" name="Fish Shellfish Immunol.">
        <title>Early steps in the European eel (Anguilla anguilla)-Vibrio vulnificus interaction in the gills: Role of the RtxA13 toxin.</title>
        <authorList>
            <person name="Callol A."/>
            <person name="Pajuelo D."/>
            <person name="Ebbesson L."/>
            <person name="Teles M."/>
            <person name="MacKenzie S."/>
            <person name="Amaro C."/>
        </authorList>
    </citation>
    <scope>NUCLEOTIDE SEQUENCE</scope>
</reference>
<dbReference type="AlphaFoldDB" id="A0A0E9UJG4"/>
<proteinExistence type="predicted"/>
<sequence length="33" mass="3479">MSSCHVNLGSQRPVLERAAASVGFWGFSTGVLN</sequence>
<name>A0A0E9UJG4_ANGAN</name>
<organism evidence="1">
    <name type="scientific">Anguilla anguilla</name>
    <name type="common">European freshwater eel</name>
    <name type="synonym">Muraena anguilla</name>
    <dbReference type="NCBI Taxonomy" id="7936"/>
    <lineage>
        <taxon>Eukaryota</taxon>
        <taxon>Metazoa</taxon>
        <taxon>Chordata</taxon>
        <taxon>Craniata</taxon>
        <taxon>Vertebrata</taxon>
        <taxon>Euteleostomi</taxon>
        <taxon>Actinopterygii</taxon>
        <taxon>Neopterygii</taxon>
        <taxon>Teleostei</taxon>
        <taxon>Anguilliformes</taxon>
        <taxon>Anguillidae</taxon>
        <taxon>Anguilla</taxon>
    </lineage>
</organism>
<accession>A0A0E9UJG4</accession>
<evidence type="ECO:0000313" key="1">
    <source>
        <dbReference type="EMBL" id="JAH65841.1"/>
    </source>
</evidence>